<dbReference type="PANTHER" id="PTHR30308">
    <property type="entry name" value="TMRNA-BINDING COMPONENT OF TRANS-TRANSLATION TAGGING COMPLEX"/>
    <property type="match status" value="1"/>
</dbReference>
<comment type="function">
    <text evidence="3">Required for rescue of stalled ribosomes mediated by trans-translation. Binds to transfer-messenger RNA (tmRNA), required for stable association of tmRNA with ribosomes. tmRNA and SmpB together mimic tRNA shape, replacing the anticodon stem-loop with SmpB. tmRNA is encoded by the ssrA gene; the 2 termini fold to resemble tRNA(Ala) and it encodes a 'tag peptide', a short internal open reading frame. During trans-translation Ala-aminoacylated tmRNA acts like a tRNA, entering the A-site of stalled ribosomes, displacing the stalled mRNA. The ribosome then switches to translate the ORF on the tmRNA; the nascent peptide is terminated with the 'tag peptide' encoded by the tmRNA and targeted for degradation. The ribosome is freed to recommence translation, which seems to be the essential function of trans-translation.</text>
</comment>
<dbReference type="AlphaFoldDB" id="A0A1G2K0R4"/>
<dbReference type="GO" id="GO:0005829">
    <property type="term" value="C:cytosol"/>
    <property type="evidence" value="ECO:0007669"/>
    <property type="project" value="TreeGrafter"/>
</dbReference>
<dbReference type="Proteomes" id="UP000177392">
    <property type="component" value="Unassembled WGS sequence"/>
</dbReference>
<accession>A0A1G2K0R4</accession>
<dbReference type="Pfam" id="PF01668">
    <property type="entry name" value="SmpB"/>
    <property type="match status" value="1"/>
</dbReference>
<keyword evidence="2 3" id="KW-0694">RNA-binding</keyword>
<evidence type="ECO:0000256" key="3">
    <source>
        <dbReference type="HAMAP-Rule" id="MF_00023"/>
    </source>
</evidence>
<dbReference type="NCBIfam" id="NF003843">
    <property type="entry name" value="PRK05422.1"/>
    <property type="match status" value="1"/>
</dbReference>
<organism evidence="4 5">
    <name type="scientific">Candidatus Sungbacteria bacterium GWC2_49_10</name>
    <dbReference type="NCBI Taxonomy" id="1802263"/>
    <lineage>
        <taxon>Bacteria</taxon>
        <taxon>Candidatus Sungiibacteriota</taxon>
    </lineage>
</organism>
<reference evidence="4 5" key="1">
    <citation type="journal article" date="2016" name="Nat. Commun.">
        <title>Thousands of microbial genomes shed light on interconnected biogeochemical processes in an aquifer system.</title>
        <authorList>
            <person name="Anantharaman K."/>
            <person name="Brown C.T."/>
            <person name="Hug L.A."/>
            <person name="Sharon I."/>
            <person name="Castelle C.J."/>
            <person name="Probst A.J."/>
            <person name="Thomas B.C."/>
            <person name="Singh A."/>
            <person name="Wilkins M.J."/>
            <person name="Karaoz U."/>
            <person name="Brodie E.L."/>
            <person name="Williams K.H."/>
            <person name="Hubbard S.S."/>
            <person name="Banfield J.F."/>
        </authorList>
    </citation>
    <scope>NUCLEOTIDE SEQUENCE [LARGE SCALE GENOMIC DNA]</scope>
</reference>
<dbReference type="EMBL" id="MHQB01000048">
    <property type="protein sequence ID" value="OGZ92985.1"/>
    <property type="molecule type" value="Genomic_DNA"/>
</dbReference>
<keyword evidence="1 3" id="KW-0963">Cytoplasm</keyword>
<evidence type="ECO:0000313" key="4">
    <source>
        <dbReference type="EMBL" id="OGZ92985.1"/>
    </source>
</evidence>
<sequence length="147" mass="16963">MPELSSNKRARFDYEILKEYEAGIELFGFEVKSIKDHRMSIAGAFVVLRGGEAWLLNVSVPPYQAKNTPQNYEPERTRRLLLRKSEIRELIGKSAQKGLTIVPIRVYTKQGKIKILIGVARHKKTKDKRETIRKREATREIARTLKG</sequence>
<dbReference type="GO" id="GO:0070930">
    <property type="term" value="P:trans-translation-dependent protein tagging"/>
    <property type="evidence" value="ECO:0007669"/>
    <property type="project" value="TreeGrafter"/>
</dbReference>
<dbReference type="InterPro" id="IPR023620">
    <property type="entry name" value="SmpB"/>
</dbReference>
<protein>
    <recommendedName>
        <fullName evidence="3">SsrA-binding protein</fullName>
    </recommendedName>
    <alternativeName>
        <fullName evidence="3">Small protein B</fullName>
    </alternativeName>
</protein>
<gene>
    <name evidence="3" type="primary">smpB</name>
    <name evidence="4" type="ORF">A2131_01375</name>
</gene>
<comment type="subcellular location">
    <subcellularLocation>
        <location evidence="3">Cytoplasm</location>
    </subcellularLocation>
    <text evidence="3">The tmRNA-SmpB complex associates with stalled 70S ribosomes.</text>
</comment>
<dbReference type="GO" id="GO:0003723">
    <property type="term" value="F:RNA binding"/>
    <property type="evidence" value="ECO:0007669"/>
    <property type="project" value="UniProtKB-UniRule"/>
</dbReference>
<dbReference type="PROSITE" id="PS01317">
    <property type="entry name" value="SSRP"/>
    <property type="match status" value="1"/>
</dbReference>
<dbReference type="Gene3D" id="2.40.280.10">
    <property type="match status" value="1"/>
</dbReference>
<dbReference type="PANTHER" id="PTHR30308:SF2">
    <property type="entry name" value="SSRA-BINDING PROTEIN"/>
    <property type="match status" value="1"/>
</dbReference>
<proteinExistence type="inferred from homology"/>
<dbReference type="NCBIfam" id="TIGR00086">
    <property type="entry name" value="smpB"/>
    <property type="match status" value="1"/>
</dbReference>
<dbReference type="SUPFAM" id="SSF74982">
    <property type="entry name" value="Small protein B (SmpB)"/>
    <property type="match status" value="1"/>
</dbReference>
<evidence type="ECO:0000256" key="1">
    <source>
        <dbReference type="ARBA" id="ARBA00022490"/>
    </source>
</evidence>
<dbReference type="InterPro" id="IPR000037">
    <property type="entry name" value="SsrA-bd_prot"/>
</dbReference>
<dbReference type="CDD" id="cd09294">
    <property type="entry name" value="SmpB"/>
    <property type="match status" value="1"/>
</dbReference>
<dbReference type="InterPro" id="IPR020081">
    <property type="entry name" value="SsrA-bd_prot_CS"/>
</dbReference>
<comment type="caution">
    <text evidence="4">The sequence shown here is derived from an EMBL/GenBank/DDBJ whole genome shotgun (WGS) entry which is preliminary data.</text>
</comment>
<evidence type="ECO:0000313" key="5">
    <source>
        <dbReference type="Proteomes" id="UP000177392"/>
    </source>
</evidence>
<name>A0A1G2K0R4_9BACT</name>
<dbReference type="HAMAP" id="MF_00023">
    <property type="entry name" value="SmpB"/>
    <property type="match status" value="1"/>
</dbReference>
<dbReference type="GO" id="GO:0070929">
    <property type="term" value="P:trans-translation"/>
    <property type="evidence" value="ECO:0007669"/>
    <property type="project" value="UniProtKB-UniRule"/>
</dbReference>
<evidence type="ECO:0000256" key="2">
    <source>
        <dbReference type="ARBA" id="ARBA00022884"/>
    </source>
</evidence>
<comment type="similarity">
    <text evidence="3">Belongs to the SmpB family.</text>
</comment>